<evidence type="ECO:0000313" key="2">
    <source>
        <dbReference type="Proteomes" id="UP000366065"/>
    </source>
</evidence>
<proteinExistence type="predicted"/>
<organism evidence="1 2">
    <name type="scientific">Pandoraea capi</name>
    <dbReference type="NCBI Taxonomy" id="2508286"/>
    <lineage>
        <taxon>Bacteria</taxon>
        <taxon>Pseudomonadati</taxon>
        <taxon>Pseudomonadota</taxon>
        <taxon>Betaproteobacteria</taxon>
        <taxon>Burkholderiales</taxon>
        <taxon>Burkholderiaceae</taxon>
        <taxon>Pandoraea</taxon>
    </lineage>
</organism>
<comment type="caution">
    <text evidence="1">The sequence shown here is derived from an EMBL/GenBank/DDBJ whole genome shotgun (WGS) entry which is preliminary data.</text>
</comment>
<dbReference type="EMBL" id="CABPRV010000011">
    <property type="protein sequence ID" value="VVE41225.1"/>
    <property type="molecule type" value="Genomic_DNA"/>
</dbReference>
<name>A0ABY6W997_9BURK</name>
<keyword evidence="2" id="KW-1185">Reference proteome</keyword>
<evidence type="ECO:0000313" key="1">
    <source>
        <dbReference type="EMBL" id="VVE41225.1"/>
    </source>
</evidence>
<reference evidence="1 2" key="1">
    <citation type="submission" date="2019-08" db="EMBL/GenBank/DDBJ databases">
        <authorList>
            <person name="Peeters C."/>
        </authorList>
    </citation>
    <scope>NUCLEOTIDE SEQUENCE [LARGE SCALE GENOMIC DNA]</scope>
    <source>
        <strain evidence="1 2">LMG 20602</strain>
    </source>
</reference>
<protein>
    <submittedName>
        <fullName evidence="1">Uncharacterized protein</fullName>
    </submittedName>
</protein>
<dbReference type="Proteomes" id="UP000366065">
    <property type="component" value="Unassembled WGS sequence"/>
</dbReference>
<sequence>MTFIAVEVLTNMRQNSPGTLGIALTSLGGLRIGKNPVAGAHDADGPDYSLTNVESF</sequence>
<accession>A0ABY6W997</accession>
<gene>
    <name evidence="1" type="ORF">PCA20602_04177</name>
</gene>